<name>A0A810AUC8_9BRAD</name>
<dbReference type="InterPro" id="IPR011047">
    <property type="entry name" value="Quinoprotein_ADH-like_sf"/>
</dbReference>
<dbReference type="SUPFAM" id="SSF50998">
    <property type="entry name" value="Quinoprotein alcohol dehydrogenase-like"/>
    <property type="match status" value="1"/>
</dbReference>
<organism evidence="3">
    <name type="scientific">Bradyrhizobium diazoefficiens</name>
    <dbReference type="NCBI Taxonomy" id="1355477"/>
    <lineage>
        <taxon>Bacteria</taxon>
        <taxon>Pseudomonadati</taxon>
        <taxon>Pseudomonadota</taxon>
        <taxon>Alphaproteobacteria</taxon>
        <taxon>Hyphomicrobiales</taxon>
        <taxon>Nitrobacteraceae</taxon>
        <taxon>Bradyrhizobium</taxon>
    </lineage>
</organism>
<reference evidence="1" key="1">
    <citation type="submission" date="2020-05" db="EMBL/GenBank/DDBJ databases">
        <title>Complete genome sequence of Bradyrhizobium diazoefficiens XF2 isolated from soybean nodule.</title>
        <authorList>
            <person name="Noda R."/>
            <person name="Kakizaki K."/>
            <person name="Minamisawa K."/>
        </authorList>
    </citation>
    <scope>NUCLEOTIDE SEQUENCE</scope>
    <source>
        <strain evidence="1">XF2</strain>
    </source>
</reference>
<evidence type="ECO:0000313" key="1">
    <source>
        <dbReference type="EMBL" id="BCE32477.1"/>
    </source>
</evidence>
<dbReference type="InterPro" id="IPR015943">
    <property type="entry name" value="WD40/YVTN_repeat-like_dom_sf"/>
</dbReference>
<reference evidence="2" key="2">
    <citation type="submission" date="2020-05" db="EMBL/GenBank/DDBJ databases">
        <title>Complete genome sequence of Bradyrhizobium diazoefficiens XF5 isolated from soybean nodule.</title>
        <authorList>
            <person name="Noda R."/>
            <person name="Kakizaki K."/>
            <person name="Minamisawa K."/>
        </authorList>
    </citation>
    <scope>NUCLEOTIDE SEQUENCE</scope>
    <source>
        <strain evidence="2">XF5</strain>
    </source>
</reference>
<protein>
    <submittedName>
        <fullName evidence="3">Uncharacterized protein</fullName>
    </submittedName>
</protein>
<dbReference type="EMBL" id="AP023092">
    <property type="protein sequence ID" value="BCE32477.1"/>
    <property type="molecule type" value="Genomic_DNA"/>
</dbReference>
<dbReference type="Gene3D" id="2.130.10.10">
    <property type="entry name" value="YVTN repeat-like/Quinoprotein amine dehydrogenase"/>
    <property type="match status" value="1"/>
</dbReference>
<dbReference type="AlphaFoldDB" id="A0A810AUC8"/>
<evidence type="ECO:0000313" key="3">
    <source>
        <dbReference type="EMBL" id="BCE67442.1"/>
    </source>
</evidence>
<reference evidence="4" key="4">
    <citation type="submission" date="2020-05" db="EMBL/GenBank/DDBJ databases">
        <title>Complete genome sequence of Bradyrhizobium diazoefficiens XF9 isolated from soybean nodule.</title>
        <authorList>
            <person name="Noda R."/>
            <person name="Kakizaki K."/>
            <person name="Minamisawa K."/>
        </authorList>
    </citation>
    <scope>NUCLEOTIDE SEQUENCE</scope>
    <source>
        <strain evidence="4">XF9</strain>
    </source>
</reference>
<accession>A0A810AUC8</accession>
<dbReference type="EMBL" id="AP023098">
    <property type="protein sequence ID" value="BCE82877.1"/>
    <property type="molecule type" value="Genomic_DNA"/>
</dbReference>
<reference evidence="3" key="3">
    <citation type="submission" date="2020-05" db="EMBL/GenBank/DDBJ databases">
        <title>Complete genome sequence of Bradyrhizobium diazoefficiens XF6 isolated from soybean nodule.</title>
        <authorList>
            <person name="Noda R."/>
            <person name="Kakizaki K."/>
            <person name="Minamisawa K."/>
        </authorList>
    </citation>
    <scope>NUCLEOTIDE SEQUENCE</scope>
    <source>
        <strain evidence="3">XF6</strain>
    </source>
</reference>
<gene>
    <name evidence="1" type="ORF">XF2B_62460</name>
    <name evidence="2" type="ORF">XF5B_62750</name>
    <name evidence="3" type="ORF">XF6B_62410</name>
    <name evidence="4" type="ORF">XF9B_42980</name>
</gene>
<evidence type="ECO:0000313" key="4">
    <source>
        <dbReference type="EMBL" id="BCE82877.1"/>
    </source>
</evidence>
<sequence>MESLLLRRSIVLETREGQVEIVDEPTYSFGSADNLRKYGTEIRLDNAHLNSVHGVRADGKWSAVFGASGGCSGVHQHSAIEVDRHLYLAVGDQVVCLDLATGSREWSRRVDPATCFGVYWDCAHEALISHGELQISRLSLTGEEIWSATGADTFSEGFRCLASGIEVIDFNQSVYLFDYRSGARLASP</sequence>
<dbReference type="EMBL" id="AP023096">
    <property type="protein sequence ID" value="BCE67442.1"/>
    <property type="molecule type" value="Genomic_DNA"/>
</dbReference>
<evidence type="ECO:0000313" key="2">
    <source>
        <dbReference type="EMBL" id="BCE58763.1"/>
    </source>
</evidence>
<proteinExistence type="predicted"/>
<dbReference type="EMBL" id="AP023095">
    <property type="protein sequence ID" value="BCE58763.1"/>
    <property type="molecule type" value="Genomic_DNA"/>
</dbReference>